<reference evidence="3 4" key="2">
    <citation type="submission" date="2018-01" db="EMBL/GenBank/DDBJ databases">
        <title>Genomic study of Klebsiella pneumoniae.</title>
        <authorList>
            <person name="Yang Y."/>
            <person name="Bicalho R."/>
        </authorList>
    </citation>
    <scope>NUCLEOTIDE SEQUENCE [LARGE SCALE GENOMIC DNA]</scope>
    <source>
        <strain evidence="3 4">A11</strain>
    </source>
</reference>
<dbReference type="SUPFAM" id="SSF53807">
    <property type="entry name" value="Helical backbone' metal receptor"/>
    <property type="match status" value="1"/>
</dbReference>
<feature type="chain" id="PRO_5014412706" evidence="1">
    <location>
        <begin position="20"/>
        <end position="96"/>
    </location>
</feature>
<dbReference type="EMBL" id="PIDS01000345">
    <property type="protein sequence ID" value="PLL40437.1"/>
    <property type="molecule type" value="Genomic_DNA"/>
</dbReference>
<reference evidence="3 4" key="1">
    <citation type="submission" date="2017-11" db="EMBL/GenBank/DDBJ databases">
        <authorList>
            <person name="Han C.G."/>
        </authorList>
    </citation>
    <scope>NUCLEOTIDE SEQUENCE [LARGE SCALE GENOMIC DNA]</scope>
    <source>
        <strain evidence="3 4">A11</strain>
    </source>
</reference>
<dbReference type="Gene3D" id="3.40.50.1980">
    <property type="entry name" value="Nitrogenase molybdenum iron protein domain"/>
    <property type="match status" value="1"/>
</dbReference>
<keyword evidence="1" id="KW-0732">Signal</keyword>
<dbReference type="Proteomes" id="UP000234505">
    <property type="component" value="Unassembled WGS sequence"/>
</dbReference>
<feature type="non-terminal residue" evidence="3">
    <location>
        <position position="96"/>
    </location>
</feature>
<evidence type="ECO:0000256" key="1">
    <source>
        <dbReference type="SAM" id="SignalP"/>
    </source>
</evidence>
<feature type="domain" description="Fe/B12 periplasmic-binding" evidence="2">
    <location>
        <begin position="41"/>
        <end position="96"/>
    </location>
</feature>
<protein>
    <submittedName>
        <fullName evidence="3">ABC transporter substrate-binding protein</fullName>
    </submittedName>
</protein>
<evidence type="ECO:0000259" key="2">
    <source>
        <dbReference type="PROSITE" id="PS50983"/>
    </source>
</evidence>
<organism evidence="3 4">
    <name type="scientific">Klebsiella michiganensis</name>
    <dbReference type="NCBI Taxonomy" id="1134687"/>
    <lineage>
        <taxon>Bacteria</taxon>
        <taxon>Pseudomonadati</taxon>
        <taxon>Pseudomonadota</taxon>
        <taxon>Gammaproteobacteria</taxon>
        <taxon>Enterobacterales</taxon>
        <taxon>Enterobacteriaceae</taxon>
        <taxon>Klebsiella/Raoultella group</taxon>
        <taxon>Klebsiella</taxon>
    </lineage>
</organism>
<gene>
    <name evidence="3" type="ORF">CWN50_12275</name>
</gene>
<sequence length="96" mass="10550">MNKWFAGTMAFLFISAANAADFPVTIDSCGTPVTFTQAPKRAVIHDLNMSEMAFALGLQDRIVGLTGITGWYKMTPEFKHHMGSIPELAPKYPSLE</sequence>
<dbReference type="PROSITE" id="PS50983">
    <property type="entry name" value="FE_B12_PBP"/>
    <property type="match status" value="1"/>
</dbReference>
<feature type="signal peptide" evidence="1">
    <location>
        <begin position="1"/>
        <end position="19"/>
    </location>
</feature>
<name>A0A2J4RAW1_9ENTR</name>
<comment type="caution">
    <text evidence="3">The sequence shown here is derived from an EMBL/GenBank/DDBJ whole genome shotgun (WGS) entry which is preliminary data.</text>
</comment>
<accession>A0A2J4RAW1</accession>
<dbReference type="AlphaFoldDB" id="A0A2J4RAW1"/>
<evidence type="ECO:0000313" key="3">
    <source>
        <dbReference type="EMBL" id="PLL40437.1"/>
    </source>
</evidence>
<proteinExistence type="predicted"/>
<dbReference type="InterPro" id="IPR002491">
    <property type="entry name" value="ABC_transptr_periplasmic_BD"/>
</dbReference>
<evidence type="ECO:0000313" key="4">
    <source>
        <dbReference type="Proteomes" id="UP000234505"/>
    </source>
</evidence>